<dbReference type="PROSITE" id="PS51257">
    <property type="entry name" value="PROKAR_LIPOPROTEIN"/>
    <property type="match status" value="1"/>
</dbReference>
<dbReference type="RefSeq" id="WP_078349770.1">
    <property type="nucleotide sequence ID" value="NZ_MBTF01000034.1"/>
</dbReference>
<keyword evidence="2" id="KW-1185">Reference proteome</keyword>
<evidence type="ECO:0000313" key="1">
    <source>
        <dbReference type="EMBL" id="OOQ58043.1"/>
    </source>
</evidence>
<evidence type="ECO:0000313" key="2">
    <source>
        <dbReference type="Proteomes" id="UP000189739"/>
    </source>
</evidence>
<dbReference type="Proteomes" id="UP000189739">
    <property type="component" value="Unassembled WGS sequence"/>
</dbReference>
<proteinExistence type="predicted"/>
<reference evidence="1 2" key="1">
    <citation type="submission" date="2016-07" db="EMBL/GenBank/DDBJ databases">
        <title>Genomic analysis of zinc-resistant bacterium Mucilaginibacter pedocola TBZ30.</title>
        <authorList>
            <person name="Huang J."/>
            <person name="Tang J."/>
        </authorList>
    </citation>
    <scope>NUCLEOTIDE SEQUENCE [LARGE SCALE GENOMIC DNA]</scope>
    <source>
        <strain evidence="1 2">TBZ30</strain>
    </source>
</reference>
<dbReference type="STRING" id="1792845.BC343_10295"/>
<protein>
    <submittedName>
        <fullName evidence="1">Uncharacterized protein</fullName>
    </submittedName>
</protein>
<comment type="caution">
    <text evidence="1">The sequence shown here is derived from an EMBL/GenBank/DDBJ whole genome shotgun (WGS) entry which is preliminary data.</text>
</comment>
<sequence>MTQRTFTKILAIVLIAGGFTACSKKMKTTGCPTGQICTMEFAALTVSFVDKAGAPVNVKDVKVVNLRTNTAVLANGMGSKTSQDGKYVFVTDGNKKQLSTEGDDIKITATNAATNKMVSAIIKVSGGCNCHVAKVSGEDTIVFE</sequence>
<organism evidence="1 2">
    <name type="scientific">Mucilaginibacter pedocola</name>
    <dbReference type="NCBI Taxonomy" id="1792845"/>
    <lineage>
        <taxon>Bacteria</taxon>
        <taxon>Pseudomonadati</taxon>
        <taxon>Bacteroidota</taxon>
        <taxon>Sphingobacteriia</taxon>
        <taxon>Sphingobacteriales</taxon>
        <taxon>Sphingobacteriaceae</taxon>
        <taxon>Mucilaginibacter</taxon>
    </lineage>
</organism>
<dbReference type="AlphaFoldDB" id="A0A1S9PAN6"/>
<dbReference type="EMBL" id="MBTF01000034">
    <property type="protein sequence ID" value="OOQ58043.1"/>
    <property type="molecule type" value="Genomic_DNA"/>
</dbReference>
<name>A0A1S9PAN6_9SPHI</name>
<gene>
    <name evidence="1" type="ORF">BC343_10295</name>
</gene>
<dbReference type="OrthoDB" id="798998at2"/>
<accession>A0A1S9PAN6</accession>